<feature type="compositionally biased region" description="Low complexity" evidence="4">
    <location>
        <begin position="397"/>
        <end position="411"/>
    </location>
</feature>
<feature type="region of interest" description="Disordered" evidence="4">
    <location>
        <begin position="214"/>
        <end position="272"/>
    </location>
</feature>
<dbReference type="Proteomes" id="UP000007796">
    <property type="component" value="Unassembled WGS sequence"/>
</dbReference>
<evidence type="ECO:0000313" key="5">
    <source>
        <dbReference type="EMBL" id="EFX06358.1"/>
    </source>
</evidence>
<dbReference type="STRING" id="655863.F0X6Y2"/>
<dbReference type="PANTHER" id="PTHR24189">
    <property type="entry name" value="MYOTROPHIN"/>
    <property type="match status" value="1"/>
</dbReference>
<dbReference type="OrthoDB" id="194358at2759"/>
<feature type="compositionally biased region" description="Low complexity" evidence="4">
    <location>
        <begin position="754"/>
        <end position="772"/>
    </location>
</feature>
<feature type="compositionally biased region" description="Polar residues" evidence="4">
    <location>
        <begin position="258"/>
        <end position="272"/>
    </location>
</feature>
<sequence>MAPPNPAARDSEGAGGKGGNVPGRIGRPPQWTSTRSRKLARLYMYTTLSVDKILKVLEDDVFKPRKNSAQKTIHNMLDHDPRYLRPESREDMNQRIKLLSASTQRTRKSARDRDDYFPHPPDPSSMHQQPYADFYHPQYQQQAPPPSQHHALSMQSMTHHVPAYVGGSWPGFYPTHPVGTSAADVEAATRMTISSAPFDLSQHSPAALATAGIHHHGGHHGGHHELGVSLDGSSPTNGMGLPLYAQQQQQQQRERRSSTGACSTASSDVSTETIQDLKKRLSGCSTHYANQVSNLLRRFTISVDSDEAGVPVFEPDTDPHRVRKHRRKNNNMNSSSNKNHSSGTSNGRKKARSGSVSSDSSAVSNSCASESDGEYDGTFGPGRSSSSGGGGFHSHSHSTSMSTGDSSDASGQMRDDERKQQLWPTQGNLPVFLGACGDGVGSPRLALPGDFFNAYRYRNEACPHHRRQQQQKQQQQQQGDGLGGMPQPMGIHGSRLGGRDKKKSRERRYWCAVTEAVSAAAVDNGSFWVLGDGRLAPEAQALLHETAPHSMGRRDRFGHTLLHLFAAREGVQMQLLAMVLNSDDDSIVAANTAGQTFLHLLAPGWFVGLHEPYAPLLQLLTHLRDRRGSSSSMGDDGSAAAALAAAAASASGSSAVSPAHLVYATDVYGRSFFHRLQMFVDDPVILAGIAQHYERAALSRRDAFNNLPLMGGSSGGGGSSLDGSDSGGGVVMLDDVVPPWQSSPPAEGSGGALGSSSRSPTPRSGTATAAATGDGIDVDEGISSVIFASEDAFIRHHESLLRIVTASDSHPSMEDPEGRNGLHCLAQAIVDKRMMDEHRNAISTGRRPPKKKTMDKRGPDLLSPGSSSSTAATSLGTTASTTTALSTAPSLSTTPTNSMFLGSPMGALGGLGSIGGIGGIGSLGGLGGATSSANLLHTSADGPQMATRLRLVQGLLSPPTVVDVNHYDRRGQTVLTSFVVHIADDQEDKAKSLAAILETLLAAGARIDGRNRRGETALLVAARLGRKIALTTLLDHGANVHVRDAAGRGVLDIIDAQCRQRARHDVALYGRLEACRVLLTSIKQLPLGVCQRPTLLDEWTVASSRRGPEPRDMTMVM</sequence>
<evidence type="ECO:0000256" key="4">
    <source>
        <dbReference type="SAM" id="MobiDB-lite"/>
    </source>
</evidence>
<feature type="compositionally biased region" description="Low complexity" evidence="4">
    <location>
        <begin position="353"/>
        <end position="370"/>
    </location>
</feature>
<evidence type="ECO:0000313" key="6">
    <source>
        <dbReference type="Proteomes" id="UP000007796"/>
    </source>
</evidence>
<dbReference type="InterPro" id="IPR002110">
    <property type="entry name" value="Ankyrin_rpt"/>
</dbReference>
<feature type="region of interest" description="Disordered" evidence="4">
    <location>
        <begin position="839"/>
        <end position="897"/>
    </location>
</feature>
<dbReference type="Gene3D" id="1.25.40.20">
    <property type="entry name" value="Ankyrin repeat-containing domain"/>
    <property type="match status" value="1"/>
</dbReference>
<keyword evidence="1" id="KW-0677">Repeat</keyword>
<dbReference type="eggNOG" id="ENOG502RS6K">
    <property type="taxonomic scope" value="Eukaryota"/>
</dbReference>
<proteinExistence type="predicted"/>
<evidence type="ECO:0000256" key="1">
    <source>
        <dbReference type="ARBA" id="ARBA00022737"/>
    </source>
</evidence>
<feature type="region of interest" description="Disordered" evidence="4">
    <location>
        <begin position="714"/>
        <end position="774"/>
    </location>
</feature>
<dbReference type="PROSITE" id="PS50088">
    <property type="entry name" value="ANK_REPEAT"/>
    <property type="match status" value="1"/>
</dbReference>
<dbReference type="GO" id="GO:0005737">
    <property type="term" value="C:cytoplasm"/>
    <property type="evidence" value="ECO:0007669"/>
    <property type="project" value="TreeGrafter"/>
</dbReference>
<dbReference type="AlphaFoldDB" id="F0X6Y2"/>
<feature type="region of interest" description="Disordered" evidence="4">
    <location>
        <begin position="462"/>
        <end position="502"/>
    </location>
</feature>
<feature type="compositionally biased region" description="Low complexity" evidence="4">
    <location>
        <begin position="731"/>
        <end position="747"/>
    </location>
</feature>
<feature type="compositionally biased region" description="Gly residues" evidence="4">
    <location>
        <begin position="714"/>
        <end position="730"/>
    </location>
</feature>
<name>F0X6Y2_GROCL</name>
<organism evidence="6">
    <name type="scientific">Grosmannia clavigera (strain kw1407 / UAMH 11150)</name>
    <name type="common">Blue stain fungus</name>
    <name type="synonym">Graphiocladiella clavigera</name>
    <dbReference type="NCBI Taxonomy" id="655863"/>
    <lineage>
        <taxon>Eukaryota</taxon>
        <taxon>Fungi</taxon>
        <taxon>Dikarya</taxon>
        <taxon>Ascomycota</taxon>
        <taxon>Pezizomycotina</taxon>
        <taxon>Sordariomycetes</taxon>
        <taxon>Sordariomycetidae</taxon>
        <taxon>Ophiostomatales</taxon>
        <taxon>Ophiostomataceae</taxon>
        <taxon>Leptographium</taxon>
    </lineage>
</organism>
<reference evidence="5 6" key="1">
    <citation type="journal article" date="2011" name="Proc. Natl. Acad. Sci. U.S.A.">
        <title>Genome and transcriptome analyses of the mountain pine beetle-fungal symbiont Grosmannia clavigera, a lodgepole pine pathogen.</title>
        <authorList>
            <person name="DiGuistini S."/>
            <person name="Wang Y."/>
            <person name="Liao N.Y."/>
            <person name="Taylor G."/>
            <person name="Tanguay P."/>
            <person name="Feau N."/>
            <person name="Henrissat B."/>
            <person name="Chan S.K."/>
            <person name="Hesse-Orce U."/>
            <person name="Alamouti S.M."/>
            <person name="Tsui C.K.M."/>
            <person name="Docking R.T."/>
            <person name="Levasseur A."/>
            <person name="Haridas S."/>
            <person name="Robertson G."/>
            <person name="Birol I."/>
            <person name="Holt R.A."/>
            <person name="Marra M.A."/>
            <person name="Hamelin R.C."/>
            <person name="Hirst M."/>
            <person name="Jones S.J.M."/>
            <person name="Bohlmann J."/>
            <person name="Breuil C."/>
        </authorList>
    </citation>
    <scope>NUCLEOTIDE SEQUENCE [LARGE SCALE GENOMIC DNA]</scope>
    <source>
        <strain evidence="6">kw1407 / UAMH 11150</strain>
    </source>
</reference>
<dbReference type="InterPro" id="IPR036770">
    <property type="entry name" value="Ankyrin_rpt-contain_sf"/>
</dbReference>
<feature type="region of interest" description="Disordered" evidence="4">
    <location>
        <begin position="1"/>
        <end position="33"/>
    </location>
</feature>
<dbReference type="GeneID" id="25980138"/>
<dbReference type="EMBL" id="GL629729">
    <property type="protein sequence ID" value="EFX06358.1"/>
    <property type="molecule type" value="Genomic_DNA"/>
</dbReference>
<dbReference type="GO" id="GO:0005634">
    <property type="term" value="C:nucleus"/>
    <property type="evidence" value="ECO:0007669"/>
    <property type="project" value="TreeGrafter"/>
</dbReference>
<feature type="region of interest" description="Disordered" evidence="4">
    <location>
        <begin position="101"/>
        <end position="130"/>
    </location>
</feature>
<dbReference type="RefSeq" id="XP_014175840.1">
    <property type="nucleotide sequence ID" value="XM_014320365.1"/>
</dbReference>
<gene>
    <name evidence="5" type="ORF">CMQ_6679</name>
</gene>
<accession>F0X6Y2</accession>
<dbReference type="InterPro" id="IPR050745">
    <property type="entry name" value="Multifunctional_regulatory"/>
</dbReference>
<dbReference type="PROSITE" id="PS50297">
    <property type="entry name" value="ANK_REP_REGION"/>
    <property type="match status" value="1"/>
</dbReference>
<protein>
    <submittedName>
        <fullName evidence="5">Ankyrin repeat containing protein</fullName>
    </submittedName>
</protein>
<evidence type="ECO:0000256" key="2">
    <source>
        <dbReference type="ARBA" id="ARBA00023043"/>
    </source>
</evidence>
<dbReference type="Pfam" id="PF00023">
    <property type="entry name" value="Ank"/>
    <property type="match status" value="1"/>
</dbReference>
<keyword evidence="6" id="KW-1185">Reference proteome</keyword>
<evidence type="ECO:0000256" key="3">
    <source>
        <dbReference type="PROSITE-ProRule" id="PRU00023"/>
    </source>
</evidence>
<dbReference type="SUPFAM" id="SSF48403">
    <property type="entry name" value="Ankyrin repeat"/>
    <property type="match status" value="1"/>
</dbReference>
<feature type="compositionally biased region" description="Low complexity" evidence="4">
    <location>
        <begin position="861"/>
        <end position="896"/>
    </location>
</feature>
<feature type="region of interest" description="Disordered" evidence="4">
    <location>
        <begin position="308"/>
        <end position="418"/>
    </location>
</feature>
<dbReference type="InParanoid" id="F0X6Y2"/>
<feature type="compositionally biased region" description="Low complexity" evidence="4">
    <location>
        <begin position="377"/>
        <end position="386"/>
    </location>
</feature>
<feature type="compositionally biased region" description="Low complexity" evidence="4">
    <location>
        <begin position="330"/>
        <end position="346"/>
    </location>
</feature>
<dbReference type="PANTHER" id="PTHR24189:SF71">
    <property type="entry name" value="ANKYRIN REPEAT DOMAIN 39"/>
    <property type="match status" value="1"/>
</dbReference>
<feature type="repeat" description="ANK" evidence="3">
    <location>
        <begin position="1013"/>
        <end position="1045"/>
    </location>
</feature>
<dbReference type="HOGENOM" id="CLU_007446_0_0_1"/>
<keyword evidence="2 3" id="KW-0040">ANK repeat</keyword>